<evidence type="ECO:0000259" key="1">
    <source>
        <dbReference type="PROSITE" id="PS51725"/>
    </source>
</evidence>
<dbReference type="SUPFAM" id="SSF54909">
    <property type="entry name" value="Dimeric alpha+beta barrel"/>
    <property type="match status" value="1"/>
</dbReference>
<evidence type="ECO:0000313" key="2">
    <source>
        <dbReference type="EMBL" id="MBB4912189.1"/>
    </source>
</evidence>
<protein>
    <submittedName>
        <fullName evidence="2">Quinol monooxygenase YgiN</fullName>
    </submittedName>
</protein>
<keyword evidence="3" id="KW-1185">Reference proteome</keyword>
<dbReference type="EMBL" id="JACHJQ010000012">
    <property type="protein sequence ID" value="MBB4912189.1"/>
    <property type="molecule type" value="Genomic_DNA"/>
</dbReference>
<keyword evidence="2" id="KW-0560">Oxidoreductase</keyword>
<dbReference type="PROSITE" id="PS51725">
    <property type="entry name" value="ABM"/>
    <property type="match status" value="1"/>
</dbReference>
<organism evidence="2 3">
    <name type="scientific">Actinophytocola algeriensis</name>
    <dbReference type="NCBI Taxonomy" id="1768010"/>
    <lineage>
        <taxon>Bacteria</taxon>
        <taxon>Bacillati</taxon>
        <taxon>Actinomycetota</taxon>
        <taxon>Actinomycetes</taxon>
        <taxon>Pseudonocardiales</taxon>
        <taxon>Pseudonocardiaceae</taxon>
    </lineage>
</organism>
<dbReference type="InterPro" id="IPR007138">
    <property type="entry name" value="ABM_dom"/>
</dbReference>
<accession>A0A7W7QET4</accession>
<keyword evidence="2" id="KW-0503">Monooxygenase</keyword>
<dbReference type="Gene3D" id="3.30.70.100">
    <property type="match status" value="1"/>
</dbReference>
<proteinExistence type="predicted"/>
<sequence length="106" mass="11246">MRYGYFGTMRVKPGHRDEVVATLVSGQDGLRAAGCDLYAVGVSDDDTGDKDLVWVTEIWVSKEAHDASLGLPEVKAAIAKTMPLLTGEFTGQEVEIVGGLGVPGDH</sequence>
<gene>
    <name evidence="2" type="ORF">FHR82_008460</name>
</gene>
<evidence type="ECO:0000313" key="3">
    <source>
        <dbReference type="Proteomes" id="UP000520767"/>
    </source>
</evidence>
<dbReference type="GO" id="GO:0004497">
    <property type="term" value="F:monooxygenase activity"/>
    <property type="evidence" value="ECO:0007669"/>
    <property type="project" value="UniProtKB-KW"/>
</dbReference>
<dbReference type="Proteomes" id="UP000520767">
    <property type="component" value="Unassembled WGS sequence"/>
</dbReference>
<reference evidence="2 3" key="1">
    <citation type="submission" date="2020-08" db="EMBL/GenBank/DDBJ databases">
        <title>Genomic Encyclopedia of Type Strains, Phase III (KMG-III): the genomes of soil and plant-associated and newly described type strains.</title>
        <authorList>
            <person name="Whitman W."/>
        </authorList>
    </citation>
    <scope>NUCLEOTIDE SEQUENCE [LARGE SCALE GENOMIC DNA]</scope>
    <source>
        <strain evidence="2 3">CECT 8960</strain>
    </source>
</reference>
<name>A0A7W7QET4_9PSEU</name>
<dbReference type="Pfam" id="PF03992">
    <property type="entry name" value="ABM"/>
    <property type="match status" value="1"/>
</dbReference>
<dbReference type="AlphaFoldDB" id="A0A7W7QET4"/>
<comment type="caution">
    <text evidence="2">The sequence shown here is derived from an EMBL/GenBank/DDBJ whole genome shotgun (WGS) entry which is preliminary data.</text>
</comment>
<dbReference type="RefSeq" id="WP_221464960.1">
    <property type="nucleotide sequence ID" value="NZ_JACHJQ010000012.1"/>
</dbReference>
<feature type="domain" description="ABM" evidence="1">
    <location>
        <begin position="3"/>
        <end position="96"/>
    </location>
</feature>
<dbReference type="InterPro" id="IPR011008">
    <property type="entry name" value="Dimeric_a/b-barrel"/>
</dbReference>